<dbReference type="AlphaFoldDB" id="A0A7J6BHA1"/>
<organism evidence="1 2">
    <name type="scientific">Onychostoma macrolepis</name>
    <dbReference type="NCBI Taxonomy" id="369639"/>
    <lineage>
        <taxon>Eukaryota</taxon>
        <taxon>Metazoa</taxon>
        <taxon>Chordata</taxon>
        <taxon>Craniata</taxon>
        <taxon>Vertebrata</taxon>
        <taxon>Euteleostomi</taxon>
        <taxon>Actinopterygii</taxon>
        <taxon>Neopterygii</taxon>
        <taxon>Teleostei</taxon>
        <taxon>Ostariophysi</taxon>
        <taxon>Cypriniformes</taxon>
        <taxon>Cyprinidae</taxon>
        <taxon>Acrossocheilinae</taxon>
        <taxon>Onychostoma</taxon>
    </lineage>
</organism>
<name>A0A7J6BHA1_9TELE</name>
<proteinExistence type="predicted"/>
<comment type="caution">
    <text evidence="1">The sequence shown here is derived from an EMBL/GenBank/DDBJ whole genome shotgun (WGS) entry which is preliminary data.</text>
</comment>
<reference evidence="1 2" key="1">
    <citation type="submission" date="2020-04" db="EMBL/GenBank/DDBJ databases">
        <title>Chromosome-level genome assembly of a cyprinid fish Onychostoma macrolepis by integration of Nanopore Sequencing, Bionano and Hi-C technology.</title>
        <authorList>
            <person name="Wang D."/>
        </authorList>
    </citation>
    <scope>NUCLEOTIDE SEQUENCE [LARGE SCALE GENOMIC DNA]</scope>
    <source>
        <strain evidence="1">SWU-2019</strain>
        <tissue evidence="1">Muscle</tissue>
    </source>
</reference>
<sequence>MMNRVFAVISPHFEDFGSHDWVSWFTVKLIALLPSLTPEMLQTATSARTATHTTSCRGAPHLLRNSAQRVAPTAAASALVFGNALANSPSRGLRRPRGLIEGFGSFEALDLLSASQVAQLTLTSGALNNADLIRLVFDRLGRQRFPGCRRVLVSSHPDAAALILKTCSHDWVSWFTVKLIPLLPSLTPEMLQTATSSADCNAYHVIVGALSSVFEQLTSPRQQELTPVLLAYLKQSQASGSTCGSNSSSLSTCLWECFGKFSIYVDYEDLRGLIEGFGSFEALDLLSASQVAQLTLTSGALNNADLIRLVFDRLTATTLSGCRRVLVSSHPDAAALILKTWQPRLGFLVHCQTDSPPAQPDSRDAADSNIGADCNAYHVMSWRSPPAAQLCKACLIALSAAPGVSHAGSVAEEAISRRGPYLAFCFDLSHVASGP</sequence>
<protein>
    <submittedName>
        <fullName evidence="1">Uncharacterized protein</fullName>
    </submittedName>
</protein>
<accession>A0A7J6BHA1</accession>
<keyword evidence="2" id="KW-1185">Reference proteome</keyword>
<dbReference type="EMBL" id="JAAMOB010000208">
    <property type="protein sequence ID" value="KAF4094500.1"/>
    <property type="molecule type" value="Genomic_DNA"/>
</dbReference>
<dbReference type="Proteomes" id="UP000579812">
    <property type="component" value="Unassembled WGS sequence"/>
</dbReference>
<gene>
    <name evidence="1" type="ORF">G5714_024609</name>
</gene>
<evidence type="ECO:0000313" key="2">
    <source>
        <dbReference type="Proteomes" id="UP000579812"/>
    </source>
</evidence>
<evidence type="ECO:0000313" key="1">
    <source>
        <dbReference type="EMBL" id="KAF4094500.1"/>
    </source>
</evidence>